<sequence length="75" mass="8655">MDFPTLMTTTPQTSKASSHSQTPQPSPPTQHSHHLRYTSPLSPSRRARLPVSIEVRARPHEQRVQQLRWLSQFNN</sequence>
<feature type="region of interest" description="Disordered" evidence="1">
    <location>
        <begin position="1"/>
        <end position="49"/>
    </location>
</feature>
<name>A0AAW2QPP7_9LAMI</name>
<proteinExistence type="predicted"/>
<dbReference type="EMBL" id="JACGWK010000002">
    <property type="protein sequence ID" value="KAL0369736.1"/>
    <property type="molecule type" value="Genomic_DNA"/>
</dbReference>
<comment type="caution">
    <text evidence="2">The sequence shown here is derived from an EMBL/GenBank/DDBJ whole genome shotgun (WGS) entry which is preliminary data.</text>
</comment>
<accession>A0AAW2QPP7</accession>
<feature type="compositionally biased region" description="Polar residues" evidence="1">
    <location>
        <begin position="1"/>
        <end position="16"/>
    </location>
</feature>
<gene>
    <name evidence="2" type="ORF">Sangu_0291700</name>
</gene>
<evidence type="ECO:0000256" key="1">
    <source>
        <dbReference type="SAM" id="MobiDB-lite"/>
    </source>
</evidence>
<dbReference type="AlphaFoldDB" id="A0AAW2QPP7"/>
<reference evidence="2" key="1">
    <citation type="submission" date="2020-06" db="EMBL/GenBank/DDBJ databases">
        <authorList>
            <person name="Li T."/>
            <person name="Hu X."/>
            <person name="Zhang T."/>
            <person name="Song X."/>
            <person name="Zhang H."/>
            <person name="Dai N."/>
            <person name="Sheng W."/>
            <person name="Hou X."/>
            <person name="Wei L."/>
        </authorList>
    </citation>
    <scope>NUCLEOTIDE SEQUENCE</scope>
    <source>
        <strain evidence="2">G01</strain>
        <tissue evidence="2">Leaf</tissue>
    </source>
</reference>
<evidence type="ECO:0000313" key="2">
    <source>
        <dbReference type="EMBL" id="KAL0369736.1"/>
    </source>
</evidence>
<reference evidence="2" key="2">
    <citation type="journal article" date="2024" name="Plant">
        <title>Genomic evolution and insights into agronomic trait innovations of Sesamum species.</title>
        <authorList>
            <person name="Miao H."/>
            <person name="Wang L."/>
            <person name="Qu L."/>
            <person name="Liu H."/>
            <person name="Sun Y."/>
            <person name="Le M."/>
            <person name="Wang Q."/>
            <person name="Wei S."/>
            <person name="Zheng Y."/>
            <person name="Lin W."/>
            <person name="Duan Y."/>
            <person name="Cao H."/>
            <person name="Xiong S."/>
            <person name="Wang X."/>
            <person name="Wei L."/>
            <person name="Li C."/>
            <person name="Ma Q."/>
            <person name="Ju M."/>
            <person name="Zhao R."/>
            <person name="Li G."/>
            <person name="Mu C."/>
            <person name="Tian Q."/>
            <person name="Mei H."/>
            <person name="Zhang T."/>
            <person name="Gao T."/>
            <person name="Zhang H."/>
        </authorList>
    </citation>
    <scope>NUCLEOTIDE SEQUENCE</scope>
    <source>
        <strain evidence="2">G01</strain>
    </source>
</reference>
<protein>
    <submittedName>
        <fullName evidence="2">Uncharacterized protein</fullName>
    </submittedName>
</protein>
<organism evidence="2">
    <name type="scientific">Sesamum angustifolium</name>
    <dbReference type="NCBI Taxonomy" id="2727405"/>
    <lineage>
        <taxon>Eukaryota</taxon>
        <taxon>Viridiplantae</taxon>
        <taxon>Streptophyta</taxon>
        <taxon>Embryophyta</taxon>
        <taxon>Tracheophyta</taxon>
        <taxon>Spermatophyta</taxon>
        <taxon>Magnoliopsida</taxon>
        <taxon>eudicotyledons</taxon>
        <taxon>Gunneridae</taxon>
        <taxon>Pentapetalae</taxon>
        <taxon>asterids</taxon>
        <taxon>lamiids</taxon>
        <taxon>Lamiales</taxon>
        <taxon>Pedaliaceae</taxon>
        <taxon>Sesamum</taxon>
    </lineage>
</organism>